<accession>A0A858MRP1</accession>
<dbReference type="Proteomes" id="UP000671973">
    <property type="component" value="Segment"/>
</dbReference>
<name>A0A858MRP1_9CAUD</name>
<evidence type="ECO:0000313" key="1">
    <source>
        <dbReference type="EMBL" id="QIW87223.1"/>
    </source>
</evidence>
<reference evidence="1 2" key="1">
    <citation type="submission" date="2020-03" db="EMBL/GenBank/DDBJ databases">
        <authorList>
            <person name="Holtappels D."/>
            <person name="Bomans J.P.J."/>
            <person name="Lavigne R."/>
            <person name="Wagemans J."/>
        </authorList>
    </citation>
    <scope>NUCLEOTIDE SEQUENCE [LARGE SCALE GENOMIC DNA]</scope>
    <source>
        <strain evidence="1 2">OLIVR1</strain>
    </source>
</reference>
<proteinExistence type="predicted"/>
<sequence length="61" mass="6817">MTGLELAIVEAAIALMNVTNQENWERVLNIAYAEGQLEFNEMTEMSAKLIDLAQAVSEYKP</sequence>
<gene>
    <name evidence="1" type="ORF">Ab1vBOLIVR1_gp28</name>
</gene>
<dbReference type="EMBL" id="MT234338">
    <property type="protein sequence ID" value="QIW87223.1"/>
    <property type="molecule type" value="Genomic_DNA"/>
</dbReference>
<organism evidence="1 2">
    <name type="scientific">Agrobacterium phage OLIVR1</name>
    <dbReference type="NCBI Taxonomy" id="2723769"/>
    <lineage>
        <taxon>Viruses</taxon>
        <taxon>Duplodnaviria</taxon>
        <taxon>Heunggongvirae</taxon>
        <taxon>Uroviricota</taxon>
        <taxon>Caudoviricetes</taxon>
        <taxon>Schitoviridae</taxon>
        <taxon>Oliverunavirus</taxon>
        <taxon>Oliverunavirus OLIVR1</taxon>
    </lineage>
</organism>
<protein>
    <submittedName>
        <fullName evidence="1">Uncharacterized protein</fullName>
    </submittedName>
</protein>
<keyword evidence="2" id="KW-1185">Reference proteome</keyword>
<evidence type="ECO:0000313" key="2">
    <source>
        <dbReference type="Proteomes" id="UP000671973"/>
    </source>
</evidence>